<proteinExistence type="predicted"/>
<feature type="compositionally biased region" description="Basic and acidic residues" evidence="1">
    <location>
        <begin position="222"/>
        <end position="233"/>
    </location>
</feature>
<name>A0A543E421_9PSEU</name>
<reference evidence="2 3" key="1">
    <citation type="submission" date="2019-06" db="EMBL/GenBank/DDBJ databases">
        <title>Sequencing the genomes of 1000 actinobacteria strains.</title>
        <authorList>
            <person name="Klenk H.-P."/>
        </authorList>
    </citation>
    <scope>NUCLEOTIDE SEQUENCE [LARGE SCALE GENOMIC DNA]</scope>
    <source>
        <strain evidence="2 3">DSM 45301</strain>
    </source>
</reference>
<dbReference type="Proteomes" id="UP000315677">
    <property type="component" value="Unassembled WGS sequence"/>
</dbReference>
<dbReference type="EMBL" id="VFPA01000001">
    <property type="protein sequence ID" value="TQM16293.1"/>
    <property type="molecule type" value="Genomic_DNA"/>
</dbReference>
<keyword evidence="3" id="KW-1185">Reference proteome</keyword>
<gene>
    <name evidence="2" type="ORF">FB558_3103</name>
</gene>
<feature type="region of interest" description="Disordered" evidence="1">
    <location>
        <begin position="222"/>
        <end position="259"/>
    </location>
</feature>
<comment type="caution">
    <text evidence="2">The sequence shown here is derived from an EMBL/GenBank/DDBJ whole genome shotgun (WGS) entry which is preliminary data.</text>
</comment>
<sequence length="259" mass="28061">MGRVFLFVPKAVGQVAVPEDGDLQADLGTAAQRVEAVLDLPLERAHWSPLARVIEASSETRYSTAFATSCGSMSPGSRPSLREHRLDVVPGRLLQVWPDHPVRLRVVDHRRFTAAGRTALTTIPSPATSYAAGELDRAGRNELPAEMTGEVARLALADNRAQNTEPGLARTCAPEMHQARPQGGDPAHDLPDRPEFAGHVADPFPPVLVERFLLSLLRERDAEAAGTRADRGGRRPLLRTVQPGRSALTSGRQTRATSR</sequence>
<evidence type="ECO:0000256" key="1">
    <source>
        <dbReference type="SAM" id="MobiDB-lite"/>
    </source>
</evidence>
<protein>
    <submittedName>
        <fullName evidence="2">Uncharacterized protein</fullName>
    </submittedName>
</protein>
<dbReference type="AlphaFoldDB" id="A0A543E421"/>
<feature type="compositionally biased region" description="Polar residues" evidence="1">
    <location>
        <begin position="247"/>
        <end position="259"/>
    </location>
</feature>
<accession>A0A543E421</accession>
<evidence type="ECO:0000313" key="2">
    <source>
        <dbReference type="EMBL" id="TQM16293.1"/>
    </source>
</evidence>
<evidence type="ECO:0000313" key="3">
    <source>
        <dbReference type="Proteomes" id="UP000315677"/>
    </source>
</evidence>
<organism evidence="2 3">
    <name type="scientific">Pseudonocardia kunmingensis</name>
    <dbReference type="NCBI Taxonomy" id="630975"/>
    <lineage>
        <taxon>Bacteria</taxon>
        <taxon>Bacillati</taxon>
        <taxon>Actinomycetota</taxon>
        <taxon>Actinomycetes</taxon>
        <taxon>Pseudonocardiales</taxon>
        <taxon>Pseudonocardiaceae</taxon>
        <taxon>Pseudonocardia</taxon>
    </lineage>
</organism>